<evidence type="ECO:0000256" key="1">
    <source>
        <dbReference type="ARBA" id="ARBA00007050"/>
    </source>
</evidence>
<dbReference type="InterPro" id="IPR055260">
    <property type="entry name" value="Ndc80_CH"/>
</dbReference>
<dbReference type="PANTHER" id="PTHR10643">
    <property type="entry name" value="KINETOCHORE PROTEIN NDC80"/>
    <property type="match status" value="1"/>
</dbReference>
<reference evidence="12 13" key="2">
    <citation type="submission" date="2018-11" db="EMBL/GenBank/DDBJ databases">
        <authorList>
            <consortium name="Pathogen Informatics"/>
        </authorList>
    </citation>
    <scope>NUCLEOTIDE SEQUENCE [LARGE SCALE GENOMIC DNA]</scope>
    <source>
        <strain evidence="12 13">Egypt</strain>
    </source>
</reference>
<keyword evidence="2 10" id="KW-0158">Chromosome</keyword>
<feature type="domain" description="Kinetochore protein Ndc80 CH" evidence="11">
    <location>
        <begin position="29"/>
        <end position="86"/>
    </location>
</feature>
<dbReference type="GO" id="GO:0031262">
    <property type="term" value="C:Ndc80 complex"/>
    <property type="evidence" value="ECO:0007669"/>
    <property type="project" value="UniProtKB-UniRule"/>
</dbReference>
<evidence type="ECO:0000313" key="12">
    <source>
        <dbReference type="EMBL" id="VDP23062.1"/>
    </source>
</evidence>
<dbReference type="OrthoDB" id="6275220at2759"/>
<dbReference type="InterPro" id="IPR038273">
    <property type="entry name" value="Ndc80_sf"/>
</dbReference>
<evidence type="ECO:0000256" key="7">
    <source>
        <dbReference type="ARBA" id="ARBA00023242"/>
    </source>
</evidence>
<evidence type="ECO:0000256" key="5">
    <source>
        <dbReference type="ARBA" id="ARBA00022838"/>
    </source>
</evidence>
<proteinExistence type="inferred from homology"/>
<evidence type="ECO:0000256" key="8">
    <source>
        <dbReference type="ARBA" id="ARBA00023306"/>
    </source>
</evidence>
<protein>
    <recommendedName>
        <fullName evidence="10">Kinetochore protein NDC80</fullName>
    </recommendedName>
</protein>
<comment type="function">
    <text evidence="10">Acts as a component of the essential kinetochore-associated NDC80 complex, which is required for chromosome segregation and spindle checkpoint activity.</text>
</comment>
<comment type="similarity">
    <text evidence="1 10">Belongs to the NDC80/HEC1 family.</text>
</comment>
<dbReference type="GO" id="GO:0051315">
    <property type="term" value="P:attachment of mitotic spindle microtubules to kinetochore"/>
    <property type="evidence" value="ECO:0007669"/>
    <property type="project" value="UniProtKB-UniRule"/>
</dbReference>
<evidence type="ECO:0000256" key="3">
    <source>
        <dbReference type="ARBA" id="ARBA00022618"/>
    </source>
</evidence>
<name>A0A183A0I4_9TREM</name>
<organism evidence="14">
    <name type="scientific">Echinostoma caproni</name>
    <dbReference type="NCBI Taxonomy" id="27848"/>
    <lineage>
        <taxon>Eukaryota</taxon>
        <taxon>Metazoa</taxon>
        <taxon>Spiralia</taxon>
        <taxon>Lophotrochozoa</taxon>
        <taxon>Platyhelminthes</taxon>
        <taxon>Trematoda</taxon>
        <taxon>Digenea</taxon>
        <taxon>Plagiorchiida</taxon>
        <taxon>Echinostomata</taxon>
        <taxon>Echinostomatoidea</taxon>
        <taxon>Echinostomatidae</taxon>
        <taxon>Echinostoma</taxon>
    </lineage>
</organism>
<dbReference type="EMBL" id="UZAN01001578">
    <property type="protein sequence ID" value="VDP23062.1"/>
    <property type="molecule type" value="Genomic_DNA"/>
</dbReference>
<dbReference type="InterPro" id="IPR005550">
    <property type="entry name" value="Kinetochore_Ndc80"/>
</dbReference>
<keyword evidence="5 10" id="KW-0995">Kinetochore</keyword>
<evidence type="ECO:0000259" key="11">
    <source>
        <dbReference type="Pfam" id="PF03801"/>
    </source>
</evidence>
<keyword evidence="8 10" id="KW-0131">Cell cycle</keyword>
<comment type="subunit">
    <text evidence="10">Component of the NDC80 complex.</text>
</comment>
<keyword evidence="9 10" id="KW-0137">Centromere</keyword>
<keyword evidence="4 10" id="KW-0498">Mitosis</keyword>
<keyword evidence="3 10" id="KW-0132">Cell division</keyword>
<evidence type="ECO:0000256" key="6">
    <source>
        <dbReference type="ARBA" id="ARBA00023054"/>
    </source>
</evidence>
<dbReference type="PANTHER" id="PTHR10643:SF2">
    <property type="entry name" value="KINETOCHORE PROTEIN NDC80 HOMOLOG"/>
    <property type="match status" value="1"/>
</dbReference>
<gene>
    <name evidence="12" type="ORF">ECPE_LOCUS469</name>
</gene>
<evidence type="ECO:0000313" key="14">
    <source>
        <dbReference type="WBParaSite" id="ECPE_0000046901-mRNA-1"/>
    </source>
</evidence>
<evidence type="ECO:0000313" key="13">
    <source>
        <dbReference type="Proteomes" id="UP000272942"/>
    </source>
</evidence>
<dbReference type="GO" id="GO:0051301">
    <property type="term" value="P:cell division"/>
    <property type="evidence" value="ECO:0007669"/>
    <property type="project" value="UniProtKB-UniRule"/>
</dbReference>
<sequence length="147" mass="16813">MAPQHDPRPMARDVKSKAFMSRAVTALIEVDPLFRLKCPGLKAEEVCLNTLRELGYPYMLSKQYLATPGAPHAWPSVLAALDWLREEVVESHEFKHGGYMFKYDDDQVREEEPLGRLLYEIAVYVYHVQLKGEQISESTVEVSNPFS</sequence>
<comment type="subcellular location">
    <subcellularLocation>
        <location evidence="10">Chromosome</location>
        <location evidence="10">Centromere</location>
        <location evidence="10">Kinetochore</location>
    </subcellularLocation>
    <subcellularLocation>
        <location evidence="10">Nucleus</location>
    </subcellularLocation>
</comment>
<evidence type="ECO:0000256" key="4">
    <source>
        <dbReference type="ARBA" id="ARBA00022776"/>
    </source>
</evidence>
<evidence type="ECO:0000256" key="9">
    <source>
        <dbReference type="ARBA" id="ARBA00023328"/>
    </source>
</evidence>
<reference evidence="14" key="1">
    <citation type="submission" date="2016-06" db="UniProtKB">
        <authorList>
            <consortium name="WormBaseParasite"/>
        </authorList>
    </citation>
    <scope>IDENTIFICATION</scope>
</reference>
<dbReference type="WBParaSite" id="ECPE_0000046901-mRNA-1">
    <property type="protein sequence ID" value="ECPE_0000046901-mRNA-1"/>
    <property type="gene ID" value="ECPE_0000046901"/>
</dbReference>
<keyword evidence="13" id="KW-1185">Reference proteome</keyword>
<keyword evidence="6" id="KW-0175">Coiled coil</keyword>
<keyword evidence="7 10" id="KW-0539">Nucleus</keyword>
<dbReference type="Gene3D" id="1.10.418.30">
    <property type="entry name" value="Ncd80 complex, Ncd80 subunit"/>
    <property type="match status" value="1"/>
</dbReference>
<accession>A0A183A0I4</accession>
<evidence type="ECO:0000256" key="2">
    <source>
        <dbReference type="ARBA" id="ARBA00022454"/>
    </source>
</evidence>
<dbReference type="Pfam" id="PF03801">
    <property type="entry name" value="Ndc80_HEC"/>
    <property type="match status" value="1"/>
</dbReference>
<evidence type="ECO:0000256" key="10">
    <source>
        <dbReference type="RuleBase" id="RU368072"/>
    </source>
</evidence>
<dbReference type="AlphaFoldDB" id="A0A183A0I4"/>
<dbReference type="GO" id="GO:0005634">
    <property type="term" value="C:nucleus"/>
    <property type="evidence" value="ECO:0007669"/>
    <property type="project" value="UniProtKB-SubCell"/>
</dbReference>
<dbReference type="Proteomes" id="UP000272942">
    <property type="component" value="Unassembled WGS sequence"/>
</dbReference>